<reference evidence="11" key="1">
    <citation type="journal article" date="2019" name="Int. J. Syst. Evol. Microbiol.">
        <title>The Global Catalogue of Microorganisms (GCM) 10K type strain sequencing project: providing services to taxonomists for standard genome sequencing and annotation.</title>
        <authorList>
            <consortium name="The Broad Institute Genomics Platform"/>
            <consortium name="The Broad Institute Genome Sequencing Center for Infectious Disease"/>
            <person name="Wu L."/>
            <person name="Ma J."/>
        </authorList>
    </citation>
    <scope>NUCLEOTIDE SEQUENCE [LARGE SCALE GENOMIC DNA]</scope>
    <source>
        <strain evidence="11">CGMCC 1.13587</strain>
    </source>
</reference>
<dbReference type="NCBIfam" id="TIGR01844">
    <property type="entry name" value="type_I_sec_TolC"/>
    <property type="match status" value="1"/>
</dbReference>
<feature type="signal peptide" evidence="9">
    <location>
        <begin position="1"/>
        <end position="31"/>
    </location>
</feature>
<dbReference type="InterPro" id="IPR051906">
    <property type="entry name" value="TolC-like"/>
</dbReference>
<keyword evidence="3" id="KW-0813">Transport</keyword>
<evidence type="ECO:0000256" key="9">
    <source>
        <dbReference type="SAM" id="SignalP"/>
    </source>
</evidence>
<evidence type="ECO:0000256" key="2">
    <source>
        <dbReference type="ARBA" id="ARBA00007613"/>
    </source>
</evidence>
<keyword evidence="4" id="KW-1134">Transmembrane beta strand</keyword>
<comment type="subcellular location">
    <subcellularLocation>
        <location evidence="1">Cell outer membrane</location>
    </subcellularLocation>
</comment>
<evidence type="ECO:0000313" key="10">
    <source>
        <dbReference type="EMBL" id="MFC5582475.1"/>
    </source>
</evidence>
<accession>A0ABW0SZN7</accession>
<dbReference type="InterPro" id="IPR010130">
    <property type="entry name" value="T1SS_OMP_TolC"/>
</dbReference>
<proteinExistence type="inferred from homology"/>
<protein>
    <submittedName>
        <fullName evidence="10">TolC family outer membrane protein</fullName>
    </submittedName>
</protein>
<dbReference type="InterPro" id="IPR003423">
    <property type="entry name" value="OMP_efflux"/>
</dbReference>
<keyword evidence="7" id="KW-0998">Cell outer membrane</keyword>
<evidence type="ECO:0000256" key="6">
    <source>
        <dbReference type="ARBA" id="ARBA00023136"/>
    </source>
</evidence>
<evidence type="ECO:0000256" key="5">
    <source>
        <dbReference type="ARBA" id="ARBA00022692"/>
    </source>
</evidence>
<comment type="caution">
    <text evidence="10">The sequence shown here is derived from an EMBL/GenBank/DDBJ whole genome shotgun (WGS) entry which is preliminary data.</text>
</comment>
<dbReference type="RefSeq" id="WP_377328598.1">
    <property type="nucleotide sequence ID" value="NZ_JBHSNG010000019.1"/>
</dbReference>
<gene>
    <name evidence="10" type="ORF">ACFPPB_15245</name>
</gene>
<evidence type="ECO:0000256" key="7">
    <source>
        <dbReference type="ARBA" id="ARBA00023237"/>
    </source>
</evidence>
<dbReference type="Pfam" id="PF02321">
    <property type="entry name" value="OEP"/>
    <property type="match status" value="2"/>
</dbReference>
<sequence>MASQIRARGHAPPTRCLAMLFAWFCAVSVHATQPQVTSLGELFAIAHESEPGFRSAEANVAAARARTREALGAMLPQLTATANSNGNRRRYETLSTPPTTPHDRYHSNGDQISLNQPLWRPANIASWHQAQENAAQAHDQLDDAEQQLYLKVSTAWFDLMEARDAVEFTTAQRDALHAQWNIARRAAELGAQSQPQADDAQAKYEEASADEASAELDLAAKLAALEQWVGPADGLMQPYLRDDAKIPDLVGDDLDEWLEQVDTHSPALRAASRAIEAANAEISKQHAGHLPTLDMVATYGDTDQAVGNFPGQSGYRIRQLAVGLQLSVPLYSGGTQSAKVAEALAMRDKARDDQDATRRQAILNVKTAFLGWRAGQAKAAAAHIAVASAGTTLAAAEEGASRGLKTDADVLTARQQLVAARRDMRKGRYQQLTSYIKLKSTLGELSAADLDELDQLFSARESDAGTLAMAPIRRKGS</sequence>
<keyword evidence="11" id="KW-1185">Reference proteome</keyword>
<feature type="chain" id="PRO_5046321327" evidence="9">
    <location>
        <begin position="32"/>
        <end position="477"/>
    </location>
</feature>
<keyword evidence="5" id="KW-0812">Transmembrane</keyword>
<dbReference type="EMBL" id="JBHSNG010000019">
    <property type="protein sequence ID" value="MFC5582475.1"/>
    <property type="molecule type" value="Genomic_DNA"/>
</dbReference>
<comment type="similarity">
    <text evidence="2">Belongs to the outer membrane factor (OMF) (TC 1.B.17) family.</text>
</comment>
<evidence type="ECO:0000256" key="3">
    <source>
        <dbReference type="ARBA" id="ARBA00022448"/>
    </source>
</evidence>
<dbReference type="PANTHER" id="PTHR30026:SF20">
    <property type="entry name" value="OUTER MEMBRANE PROTEIN TOLC"/>
    <property type="match status" value="1"/>
</dbReference>
<keyword evidence="6" id="KW-0472">Membrane</keyword>
<evidence type="ECO:0000256" key="4">
    <source>
        <dbReference type="ARBA" id="ARBA00022452"/>
    </source>
</evidence>
<evidence type="ECO:0000256" key="8">
    <source>
        <dbReference type="SAM" id="MobiDB-lite"/>
    </source>
</evidence>
<name>A0ABW0SZN7_9GAMM</name>
<organism evidence="10 11">
    <name type="scientific">Rhodanobacter terrae</name>
    <dbReference type="NCBI Taxonomy" id="418647"/>
    <lineage>
        <taxon>Bacteria</taxon>
        <taxon>Pseudomonadati</taxon>
        <taxon>Pseudomonadota</taxon>
        <taxon>Gammaproteobacteria</taxon>
        <taxon>Lysobacterales</taxon>
        <taxon>Rhodanobacteraceae</taxon>
        <taxon>Rhodanobacter</taxon>
    </lineage>
</organism>
<keyword evidence="9" id="KW-0732">Signal</keyword>
<dbReference type="SUPFAM" id="SSF56954">
    <property type="entry name" value="Outer membrane efflux proteins (OEP)"/>
    <property type="match status" value="1"/>
</dbReference>
<feature type="region of interest" description="Disordered" evidence="8">
    <location>
        <begin position="81"/>
        <end position="105"/>
    </location>
</feature>
<dbReference type="Proteomes" id="UP001596111">
    <property type="component" value="Unassembled WGS sequence"/>
</dbReference>
<evidence type="ECO:0000313" key="11">
    <source>
        <dbReference type="Proteomes" id="UP001596111"/>
    </source>
</evidence>
<evidence type="ECO:0000256" key="1">
    <source>
        <dbReference type="ARBA" id="ARBA00004442"/>
    </source>
</evidence>
<feature type="region of interest" description="Disordered" evidence="8">
    <location>
        <begin position="189"/>
        <end position="208"/>
    </location>
</feature>
<dbReference type="PANTHER" id="PTHR30026">
    <property type="entry name" value="OUTER MEMBRANE PROTEIN TOLC"/>
    <property type="match status" value="1"/>
</dbReference>
<dbReference type="Gene3D" id="1.20.1600.10">
    <property type="entry name" value="Outer membrane efflux proteins (OEP)"/>
    <property type="match status" value="1"/>
</dbReference>